<dbReference type="InterPro" id="IPR008523">
    <property type="entry name" value="DUF805"/>
</dbReference>
<proteinExistence type="predicted"/>
<keyword evidence="1" id="KW-1133">Transmembrane helix</keyword>
<dbReference type="Proteomes" id="UP000721861">
    <property type="component" value="Unassembled WGS sequence"/>
</dbReference>
<dbReference type="Pfam" id="PF05656">
    <property type="entry name" value="DUF805"/>
    <property type="match status" value="1"/>
</dbReference>
<keyword evidence="1" id="KW-0472">Membrane</keyword>
<keyword evidence="1" id="KW-0812">Transmembrane</keyword>
<feature type="transmembrane region" description="Helical" evidence="1">
    <location>
        <begin position="51"/>
        <end position="70"/>
    </location>
</feature>
<dbReference type="PANTHER" id="PTHR34980:SF2">
    <property type="entry name" value="INNER MEMBRANE PROTEIN YHAH-RELATED"/>
    <property type="match status" value="1"/>
</dbReference>
<comment type="caution">
    <text evidence="2">The sequence shown here is derived from an EMBL/GenBank/DDBJ whole genome shotgun (WGS) entry which is preliminary data.</text>
</comment>
<evidence type="ECO:0000313" key="2">
    <source>
        <dbReference type="EMBL" id="MBS2213713.1"/>
    </source>
</evidence>
<feature type="transmembrane region" description="Helical" evidence="1">
    <location>
        <begin position="23"/>
        <end position="45"/>
    </location>
</feature>
<dbReference type="EMBL" id="JAGUCN010000032">
    <property type="protein sequence ID" value="MBS2213713.1"/>
    <property type="molecule type" value="Genomic_DNA"/>
</dbReference>
<dbReference type="PANTHER" id="PTHR34980">
    <property type="entry name" value="INNER MEMBRANE PROTEIN-RELATED-RELATED"/>
    <property type="match status" value="1"/>
</dbReference>
<reference evidence="2 3" key="1">
    <citation type="journal article" date="2014" name="Int. J. Syst. Evol. Microbiol.">
        <title>Carboxylicivirga gen. nov. in the family Marinilabiliaceae with two novel species, Carboxylicivirga mesophila sp. nov. and Carboxylicivirga taeanensis sp. nov., and reclassification of Cytophaga fermentans as Saccharicrinis fermentans gen. nov., comb. nov.</title>
        <authorList>
            <person name="Yang S.H."/>
            <person name="Seo H.S."/>
            <person name="Woo J.H."/>
            <person name="Oh H.M."/>
            <person name="Jang H."/>
            <person name="Lee J.H."/>
            <person name="Kim S.J."/>
            <person name="Kwon K.K."/>
        </authorList>
    </citation>
    <scope>NUCLEOTIDE SEQUENCE [LARGE SCALE GENOMIC DNA]</scope>
    <source>
        <strain evidence="2 3">JCM 18290</strain>
    </source>
</reference>
<organism evidence="2 3">
    <name type="scientific">Carboxylicivirga mesophila</name>
    <dbReference type="NCBI Taxonomy" id="1166478"/>
    <lineage>
        <taxon>Bacteria</taxon>
        <taxon>Pseudomonadati</taxon>
        <taxon>Bacteroidota</taxon>
        <taxon>Bacteroidia</taxon>
        <taxon>Marinilabiliales</taxon>
        <taxon>Marinilabiliaceae</taxon>
        <taxon>Carboxylicivirga</taxon>
    </lineage>
</organism>
<dbReference type="RefSeq" id="WP_212231285.1">
    <property type="nucleotide sequence ID" value="NZ_JAGUCN010000032.1"/>
</dbReference>
<accession>A0ABS5KH40</accession>
<name>A0ABS5KH40_9BACT</name>
<evidence type="ECO:0000256" key="1">
    <source>
        <dbReference type="SAM" id="Phobius"/>
    </source>
</evidence>
<feature type="transmembrane region" description="Helical" evidence="1">
    <location>
        <begin position="82"/>
        <end position="100"/>
    </location>
</feature>
<evidence type="ECO:0000313" key="3">
    <source>
        <dbReference type="Proteomes" id="UP000721861"/>
    </source>
</evidence>
<gene>
    <name evidence="2" type="ORF">KEM09_20060</name>
</gene>
<protein>
    <submittedName>
        <fullName evidence="2">DUF805 domain-containing protein</fullName>
    </submittedName>
</protein>
<sequence>MNYFIAALKKYADFSGRARRKEYWMFVLFYTLFAMIAGILDVMIISTAGIYFTPILTLFLLGMIIPTLAISVRRMHDIGKSGAMILIPMVPFIGSIWYLILTVTEGTVGDNQYGPDPKATSF</sequence>
<keyword evidence="3" id="KW-1185">Reference proteome</keyword>